<proteinExistence type="predicted"/>
<comment type="caution">
    <text evidence="1">The sequence shown here is derived from an EMBL/GenBank/DDBJ whole genome shotgun (WGS) entry which is preliminary data.</text>
</comment>
<protein>
    <submittedName>
        <fullName evidence="1">Uncharacterized protein</fullName>
    </submittedName>
</protein>
<reference evidence="1" key="1">
    <citation type="journal article" date="2014" name="Front. Microbiol.">
        <title>High frequency of phylogenetically diverse reductive dehalogenase-homologous genes in deep subseafloor sedimentary metagenomes.</title>
        <authorList>
            <person name="Kawai M."/>
            <person name="Futagami T."/>
            <person name="Toyoda A."/>
            <person name="Takaki Y."/>
            <person name="Nishi S."/>
            <person name="Hori S."/>
            <person name="Arai W."/>
            <person name="Tsubouchi T."/>
            <person name="Morono Y."/>
            <person name="Uchiyama I."/>
            <person name="Ito T."/>
            <person name="Fujiyama A."/>
            <person name="Inagaki F."/>
            <person name="Takami H."/>
        </authorList>
    </citation>
    <scope>NUCLEOTIDE SEQUENCE</scope>
    <source>
        <strain evidence="1">Expedition CK06-06</strain>
    </source>
</reference>
<name>X1JBQ9_9ZZZZ</name>
<accession>X1JBQ9</accession>
<evidence type="ECO:0000313" key="1">
    <source>
        <dbReference type="EMBL" id="GAH78940.1"/>
    </source>
</evidence>
<dbReference type="EMBL" id="BARU01043212">
    <property type="protein sequence ID" value="GAH78940.1"/>
    <property type="molecule type" value="Genomic_DNA"/>
</dbReference>
<organism evidence="1">
    <name type="scientific">marine sediment metagenome</name>
    <dbReference type="NCBI Taxonomy" id="412755"/>
    <lineage>
        <taxon>unclassified sequences</taxon>
        <taxon>metagenomes</taxon>
        <taxon>ecological metagenomes</taxon>
    </lineage>
</organism>
<sequence>MEYPLWRDIHPLVGSSMEKLAELGNRLAMKQDIEAGNLRFLWADAIADTAYNKYSR</sequence>
<dbReference type="AlphaFoldDB" id="X1JBQ9"/>
<gene>
    <name evidence="1" type="ORF">S03H2_66224</name>
</gene>